<sequence length="182" mass="20103">MVYKNLGRRTFRIKSDGSGLAANVVQVEGGKARGRLGRAFAASRDYSPVVLQFESPDGAPLFRIERPADTGYPIVRSLAGEVLGHFHRSDLGSDERGRSTQDRVQILDAHKRVVCNIVWEVYKKAVLSRPAVPGKNCDYLDTEGNALARFDSKRLVLHRDLPEPMRTLIVASPVAFDLEDGA</sequence>
<gene>
    <name evidence="1" type="ORF">ACFQKB_09955</name>
</gene>
<proteinExistence type="predicted"/>
<dbReference type="RefSeq" id="WP_160820592.1">
    <property type="nucleotide sequence ID" value="NZ_JBHSXS010000004.1"/>
</dbReference>
<protein>
    <submittedName>
        <fullName evidence="1">Uncharacterized protein</fullName>
    </submittedName>
</protein>
<name>A0ABW2CER3_9ACTN</name>
<evidence type="ECO:0000313" key="2">
    <source>
        <dbReference type="Proteomes" id="UP001596380"/>
    </source>
</evidence>
<evidence type="ECO:0000313" key="1">
    <source>
        <dbReference type="EMBL" id="MFC6880087.1"/>
    </source>
</evidence>
<dbReference type="EMBL" id="JBHSXS010000004">
    <property type="protein sequence ID" value="MFC6880087.1"/>
    <property type="molecule type" value="Genomic_DNA"/>
</dbReference>
<organism evidence="1 2">
    <name type="scientific">Actinomadura yumaensis</name>
    <dbReference type="NCBI Taxonomy" id="111807"/>
    <lineage>
        <taxon>Bacteria</taxon>
        <taxon>Bacillati</taxon>
        <taxon>Actinomycetota</taxon>
        <taxon>Actinomycetes</taxon>
        <taxon>Streptosporangiales</taxon>
        <taxon>Thermomonosporaceae</taxon>
        <taxon>Actinomadura</taxon>
    </lineage>
</organism>
<keyword evidence="2" id="KW-1185">Reference proteome</keyword>
<dbReference type="Proteomes" id="UP001596380">
    <property type="component" value="Unassembled WGS sequence"/>
</dbReference>
<accession>A0ABW2CER3</accession>
<reference evidence="2" key="1">
    <citation type="journal article" date="2019" name="Int. J. Syst. Evol. Microbiol.">
        <title>The Global Catalogue of Microorganisms (GCM) 10K type strain sequencing project: providing services to taxonomists for standard genome sequencing and annotation.</title>
        <authorList>
            <consortium name="The Broad Institute Genomics Platform"/>
            <consortium name="The Broad Institute Genome Sequencing Center for Infectious Disease"/>
            <person name="Wu L."/>
            <person name="Ma J."/>
        </authorList>
    </citation>
    <scope>NUCLEOTIDE SEQUENCE [LARGE SCALE GENOMIC DNA]</scope>
    <source>
        <strain evidence="2">JCM 3369</strain>
    </source>
</reference>
<comment type="caution">
    <text evidence="1">The sequence shown here is derived from an EMBL/GenBank/DDBJ whole genome shotgun (WGS) entry which is preliminary data.</text>
</comment>